<feature type="domain" description="GPI inositol-deacylase PGAP1-like alpha/beta" evidence="1">
    <location>
        <begin position="69"/>
        <end position="124"/>
    </location>
</feature>
<dbReference type="SUPFAM" id="SSF53474">
    <property type="entry name" value="alpha/beta-Hydrolases"/>
    <property type="match status" value="1"/>
</dbReference>
<evidence type="ECO:0000313" key="2">
    <source>
        <dbReference type="EMBL" id="MBC3918905.1"/>
    </source>
</evidence>
<name>A0ABR6ZSQ8_9BURK</name>
<protein>
    <recommendedName>
        <fullName evidence="1">GPI inositol-deacylase PGAP1-like alpha/beta domain-containing protein</fullName>
    </recommendedName>
</protein>
<organism evidence="2 3">
    <name type="scientific">Undibacterium hunanense</name>
    <dbReference type="NCBI Taxonomy" id="2762292"/>
    <lineage>
        <taxon>Bacteria</taxon>
        <taxon>Pseudomonadati</taxon>
        <taxon>Pseudomonadota</taxon>
        <taxon>Betaproteobacteria</taxon>
        <taxon>Burkholderiales</taxon>
        <taxon>Oxalobacteraceae</taxon>
        <taxon>Undibacterium</taxon>
    </lineage>
</organism>
<dbReference type="Proteomes" id="UP000650424">
    <property type="component" value="Unassembled WGS sequence"/>
</dbReference>
<dbReference type="EMBL" id="JACOGF010000007">
    <property type="protein sequence ID" value="MBC3918905.1"/>
    <property type="molecule type" value="Genomic_DNA"/>
</dbReference>
<proteinExistence type="predicted"/>
<dbReference type="Gene3D" id="3.40.50.1820">
    <property type="entry name" value="alpha/beta hydrolase"/>
    <property type="match status" value="1"/>
</dbReference>
<accession>A0ABR6ZSQ8</accession>
<reference evidence="2 3" key="1">
    <citation type="submission" date="2020-08" db="EMBL/GenBank/DDBJ databases">
        <title>Novel species isolated from subtropical streams in China.</title>
        <authorList>
            <person name="Lu H."/>
        </authorList>
    </citation>
    <scope>NUCLEOTIDE SEQUENCE [LARGE SCALE GENOMIC DNA]</scope>
    <source>
        <strain evidence="2 3">CY18W</strain>
    </source>
</reference>
<dbReference type="InterPro" id="IPR012908">
    <property type="entry name" value="PGAP1-ab_dom-like"/>
</dbReference>
<dbReference type="Pfam" id="PF07819">
    <property type="entry name" value="PGAP1"/>
    <property type="match status" value="1"/>
</dbReference>
<dbReference type="InterPro" id="IPR029058">
    <property type="entry name" value="AB_hydrolase_fold"/>
</dbReference>
<keyword evidence="3" id="KW-1185">Reference proteome</keyword>
<evidence type="ECO:0000259" key="1">
    <source>
        <dbReference type="Pfam" id="PF07819"/>
    </source>
</evidence>
<evidence type="ECO:0000313" key="3">
    <source>
        <dbReference type="Proteomes" id="UP000650424"/>
    </source>
</evidence>
<comment type="caution">
    <text evidence="2">The sequence shown here is derived from an EMBL/GenBank/DDBJ whole genome shotgun (WGS) entry which is preliminary data.</text>
</comment>
<dbReference type="RefSeq" id="WP_186948155.1">
    <property type="nucleotide sequence ID" value="NZ_JACOGF010000007.1"/>
</dbReference>
<sequence length="263" mass="28378">MPTHTIILAHGVLGFGHYFGLPLPIDSPIAYFNGVARHLKKRVDQVLEPQVSPIGHIADRAKTLADIIRQQPPGRIDVIAHSMGGLDARFALAHMPDVAARVTALVTIGTPHKGSPVADAVFDHTHALTRAIPEFIKNQAGALEDLTTTAAKKFNDTTSDAPGVRYYNIAGDARKGAPSLFYPLATVLETSNPGINDGLVLKSSALYDGHTHLEDWPVDHAGEIGWGTEEPFPIFDILPFTTSAHLKRYDALLTLLLSLPGRL</sequence>
<gene>
    <name evidence="2" type="ORF">H8L32_15550</name>
</gene>